<evidence type="ECO:0000313" key="3">
    <source>
        <dbReference type="EMBL" id="VFK39463.1"/>
    </source>
</evidence>
<evidence type="ECO:0008006" key="6">
    <source>
        <dbReference type="Google" id="ProtNLM"/>
    </source>
</evidence>
<accession>A0A451BLT9</accession>
<dbReference type="InterPro" id="IPR058741">
    <property type="entry name" value="MurL_C"/>
</dbReference>
<feature type="domain" description="MurL C-terminal" evidence="1">
    <location>
        <begin position="325"/>
        <end position="401"/>
    </location>
</feature>
<gene>
    <name evidence="5" type="ORF">BECKSD772D_GA0070982_104219</name>
    <name evidence="4" type="ORF">BECKSD772E_GA0070983_102818</name>
    <name evidence="3" type="ORF">BECKSD772F_GA0070984_103914</name>
</gene>
<sequence>MTSRLWLGPYTRSKNRLSTSFGIGDLHFFTSYWYNDVDLIDLENRFGRDYMEKIYFHIVAFEANKLTSLKPDILDLGPFQKHHTAEFEDLWLTIQRKVWAQWRYENDFPDYIGPRFSDRPVGQASLPRRIDRINPEILLFCGGGKDSLVCLKILERANLPYATCAYSSSIYGRSAPQHGLIEELLAHAAPPGKQHKIWMHEDFSDSPILELADEYPATSLTMAETPASLFASLPIVLQHDYRYIALGHERSADTPNLIWERTGEAINHQWGKSTEAEKLLTDYLRGQLISNCRYFSLLKPVYDVVIFNMLRSDTTSVPFTHSCNTSKPWCKKCAKCAYVWLNYMAWLPVSLVDGIFRANLFELPENQIWFRQLLGMEKHTPFECIGRIGESRLAFEICRRKGLTGRAMDIFIHELDTAVNIHSALEEYTVVDDENHFIPTEIASKILPLIREGARDSKKYAHHIDA</sequence>
<feature type="domain" description="MurL N-terminal" evidence="2">
    <location>
        <begin position="237"/>
        <end position="297"/>
    </location>
</feature>
<dbReference type="EMBL" id="CAADFU010000028">
    <property type="protein sequence ID" value="VFK43688.1"/>
    <property type="molecule type" value="Genomic_DNA"/>
</dbReference>
<dbReference type="Pfam" id="PF26298">
    <property type="entry name" value="MurL_epimerase_C"/>
    <property type="match status" value="1"/>
</dbReference>
<evidence type="ECO:0000313" key="5">
    <source>
        <dbReference type="EMBL" id="VFK79265.1"/>
    </source>
</evidence>
<evidence type="ECO:0000313" key="4">
    <source>
        <dbReference type="EMBL" id="VFK43688.1"/>
    </source>
</evidence>
<evidence type="ECO:0000259" key="1">
    <source>
        <dbReference type="Pfam" id="PF26298"/>
    </source>
</evidence>
<dbReference type="AlphaFoldDB" id="A0A451BLT9"/>
<dbReference type="Pfam" id="PF26299">
    <property type="entry name" value="MurL_N"/>
    <property type="match status" value="1"/>
</dbReference>
<dbReference type="EMBL" id="CAADHB010000042">
    <property type="protein sequence ID" value="VFK79265.1"/>
    <property type="molecule type" value="Genomic_DNA"/>
</dbReference>
<organism evidence="5">
    <name type="scientific">Candidatus Kentrum sp. SD</name>
    <dbReference type="NCBI Taxonomy" id="2126332"/>
    <lineage>
        <taxon>Bacteria</taxon>
        <taxon>Pseudomonadati</taxon>
        <taxon>Pseudomonadota</taxon>
        <taxon>Gammaproteobacteria</taxon>
        <taxon>Candidatus Kentrum</taxon>
    </lineage>
</organism>
<dbReference type="InterPro" id="IPR058740">
    <property type="entry name" value="MurL_N"/>
</dbReference>
<dbReference type="EMBL" id="CAADFR010000039">
    <property type="protein sequence ID" value="VFK39463.1"/>
    <property type="molecule type" value="Genomic_DNA"/>
</dbReference>
<protein>
    <recommendedName>
        <fullName evidence="6">UDP-N-acetyl-alpha-D-muramoyl-L-alanyl-L-glutamate epimerase</fullName>
    </recommendedName>
</protein>
<name>A0A451BLT9_9GAMM</name>
<proteinExistence type="predicted"/>
<reference evidence="5" key="1">
    <citation type="submission" date="2019-02" db="EMBL/GenBank/DDBJ databases">
        <authorList>
            <person name="Gruber-Vodicka R. H."/>
            <person name="Seah K. B. B."/>
        </authorList>
    </citation>
    <scope>NUCLEOTIDE SEQUENCE</scope>
    <source>
        <strain evidence="5">BECK_S127</strain>
        <strain evidence="4">BECK_S1320</strain>
        <strain evidence="3">BECK_S1321</strain>
    </source>
</reference>
<evidence type="ECO:0000259" key="2">
    <source>
        <dbReference type="Pfam" id="PF26299"/>
    </source>
</evidence>